<name>A0AAV7ULC6_PLEWA</name>
<evidence type="ECO:0000313" key="3">
    <source>
        <dbReference type="Proteomes" id="UP001066276"/>
    </source>
</evidence>
<evidence type="ECO:0008006" key="4">
    <source>
        <dbReference type="Google" id="ProtNLM"/>
    </source>
</evidence>
<accession>A0AAV7ULC6</accession>
<feature type="chain" id="PRO_5043395308" description="Secreted protein" evidence="1">
    <location>
        <begin position="20"/>
        <end position="212"/>
    </location>
</feature>
<evidence type="ECO:0000256" key="1">
    <source>
        <dbReference type="SAM" id="SignalP"/>
    </source>
</evidence>
<organism evidence="2 3">
    <name type="scientific">Pleurodeles waltl</name>
    <name type="common">Iberian ribbed newt</name>
    <dbReference type="NCBI Taxonomy" id="8319"/>
    <lineage>
        <taxon>Eukaryota</taxon>
        <taxon>Metazoa</taxon>
        <taxon>Chordata</taxon>
        <taxon>Craniata</taxon>
        <taxon>Vertebrata</taxon>
        <taxon>Euteleostomi</taxon>
        <taxon>Amphibia</taxon>
        <taxon>Batrachia</taxon>
        <taxon>Caudata</taxon>
        <taxon>Salamandroidea</taxon>
        <taxon>Salamandridae</taxon>
        <taxon>Pleurodelinae</taxon>
        <taxon>Pleurodeles</taxon>
    </lineage>
</organism>
<proteinExistence type="predicted"/>
<comment type="caution">
    <text evidence="2">The sequence shown here is derived from an EMBL/GenBank/DDBJ whole genome shotgun (WGS) entry which is preliminary data.</text>
</comment>
<keyword evidence="1" id="KW-0732">Signal</keyword>
<dbReference type="EMBL" id="JANPWB010000005">
    <property type="protein sequence ID" value="KAJ1189426.1"/>
    <property type="molecule type" value="Genomic_DNA"/>
</dbReference>
<evidence type="ECO:0000313" key="2">
    <source>
        <dbReference type="EMBL" id="KAJ1189426.1"/>
    </source>
</evidence>
<feature type="signal peptide" evidence="1">
    <location>
        <begin position="1"/>
        <end position="19"/>
    </location>
</feature>
<dbReference type="AlphaFoldDB" id="A0AAV7ULC6"/>
<reference evidence="2" key="1">
    <citation type="journal article" date="2022" name="bioRxiv">
        <title>Sequencing and chromosome-scale assembly of the giantPleurodeles waltlgenome.</title>
        <authorList>
            <person name="Brown T."/>
            <person name="Elewa A."/>
            <person name="Iarovenko S."/>
            <person name="Subramanian E."/>
            <person name="Araus A.J."/>
            <person name="Petzold A."/>
            <person name="Susuki M."/>
            <person name="Suzuki K.-i.T."/>
            <person name="Hayashi T."/>
            <person name="Toyoda A."/>
            <person name="Oliveira C."/>
            <person name="Osipova E."/>
            <person name="Leigh N.D."/>
            <person name="Simon A."/>
            <person name="Yun M.H."/>
        </authorList>
    </citation>
    <scope>NUCLEOTIDE SEQUENCE</scope>
    <source>
        <strain evidence="2">20211129_DDA</strain>
        <tissue evidence="2">Liver</tissue>
    </source>
</reference>
<keyword evidence="3" id="KW-1185">Reference proteome</keyword>
<gene>
    <name evidence="2" type="ORF">NDU88_006171</name>
</gene>
<protein>
    <recommendedName>
        <fullName evidence="4">Secreted protein</fullName>
    </recommendedName>
</protein>
<sequence length="212" mass="22714">MSPCLHPLILLVPQGPVCAHQGASSLRRAASTKPPISCLLRQQVYRMTPAQWLLTPHSSGHVKVAPKRNGASTDSVAGIVVNRVSVSVPGRVKSQALGCHCQASWCDPLCVRGTSHVYKRGAQPHRSDLQAITFLPGGSHWPCSSACHCPSSLLGASAFLVVVLRFGPRAPEHRYAVGEGAAITDVLLLYYRRHHHPALRSAPTPKHPSLCG</sequence>
<dbReference type="Proteomes" id="UP001066276">
    <property type="component" value="Chromosome 3_1"/>
</dbReference>